<reference evidence="11" key="1">
    <citation type="submission" date="2014-01" db="EMBL/GenBank/DDBJ databases">
        <authorList>
            <person name="Aslett M."/>
        </authorList>
    </citation>
    <scope>NUCLEOTIDE SEQUENCE</scope>
</reference>
<evidence type="ECO:0000313" key="12">
    <source>
        <dbReference type="Proteomes" id="UP000030665"/>
    </source>
</evidence>
<dbReference type="PROSITE" id="PS50016">
    <property type="entry name" value="ZF_PHD_2"/>
    <property type="match status" value="1"/>
</dbReference>
<dbReference type="InterPro" id="IPR013083">
    <property type="entry name" value="Znf_RING/FYVE/PHD"/>
</dbReference>
<dbReference type="Proteomes" id="UP000030665">
    <property type="component" value="Unassembled WGS sequence"/>
</dbReference>
<evidence type="ECO:0000256" key="8">
    <source>
        <dbReference type="ARBA" id="ARBA00023242"/>
    </source>
</evidence>
<evidence type="ECO:0000256" key="7">
    <source>
        <dbReference type="ARBA" id="ARBA00023163"/>
    </source>
</evidence>
<evidence type="ECO:0000313" key="11">
    <source>
        <dbReference type="EMBL" id="CDW55792.1"/>
    </source>
</evidence>
<dbReference type="InterPro" id="IPR001965">
    <property type="entry name" value="Znf_PHD"/>
</dbReference>
<sequence>MERRKQLIQATASYNSELNRSRLSERKTFFDINTMTIQQPNPKRQAKPPCYRPPLLLAVSKEGFLRFDKRKRSHFPNRSCQFLSETSQADPKYCPFERCVTRCVRIAIFPMYLRHPQCMEMSDEMYATVRTYDWMCMECKPCSICSKLDAEDKMLFCDRCDRGYHTFCVGLSGPPEGPWVCVAYCLRREGSNSGSTLRTDGSSPSPAAAAAATANGLIYCEDCQIVMSKNELHKWKRRTLKDRVLCSQCNRRRRFGE</sequence>
<keyword evidence="3" id="KW-0677">Repeat</keyword>
<keyword evidence="7" id="KW-0804">Transcription</keyword>
<keyword evidence="6" id="KW-0805">Transcription regulation</keyword>
<dbReference type="Gene3D" id="3.30.40.10">
    <property type="entry name" value="Zinc/RING finger domain, C3HC4 (zinc finger)"/>
    <property type="match status" value="1"/>
</dbReference>
<keyword evidence="12" id="KW-1185">Reference proteome</keyword>
<name>A0A077Z5Q6_TRITR</name>
<keyword evidence="5" id="KW-0862">Zinc</keyword>
<accession>A0A077Z5Q6</accession>
<dbReference type="EMBL" id="HG805980">
    <property type="protein sequence ID" value="CDW55792.1"/>
    <property type="molecule type" value="Genomic_DNA"/>
</dbReference>
<dbReference type="Pfam" id="PF00628">
    <property type="entry name" value="PHD"/>
    <property type="match status" value="1"/>
</dbReference>
<gene>
    <name evidence="11" type="ORF">TTRE_0000406501</name>
</gene>
<dbReference type="GO" id="GO:0008270">
    <property type="term" value="F:zinc ion binding"/>
    <property type="evidence" value="ECO:0007669"/>
    <property type="project" value="UniProtKB-KW"/>
</dbReference>
<evidence type="ECO:0000256" key="1">
    <source>
        <dbReference type="ARBA" id="ARBA00004123"/>
    </source>
</evidence>
<dbReference type="InterPro" id="IPR019787">
    <property type="entry name" value="Znf_PHD-finger"/>
</dbReference>
<dbReference type="SUPFAM" id="SSF57903">
    <property type="entry name" value="FYVE/PHD zinc finger"/>
    <property type="match status" value="1"/>
</dbReference>
<protein>
    <submittedName>
        <fullName evidence="11">PHD domain containing protein</fullName>
    </submittedName>
</protein>
<dbReference type="GO" id="GO:0005634">
    <property type="term" value="C:nucleus"/>
    <property type="evidence" value="ECO:0007669"/>
    <property type="project" value="UniProtKB-SubCell"/>
</dbReference>
<evidence type="ECO:0000256" key="4">
    <source>
        <dbReference type="ARBA" id="ARBA00022771"/>
    </source>
</evidence>
<evidence type="ECO:0000256" key="9">
    <source>
        <dbReference type="PROSITE-ProRule" id="PRU00146"/>
    </source>
</evidence>
<keyword evidence="2" id="KW-0479">Metal-binding</keyword>
<dbReference type="AlphaFoldDB" id="A0A077Z5Q6"/>
<evidence type="ECO:0000256" key="3">
    <source>
        <dbReference type="ARBA" id="ARBA00022737"/>
    </source>
</evidence>
<evidence type="ECO:0000256" key="6">
    <source>
        <dbReference type="ARBA" id="ARBA00023015"/>
    </source>
</evidence>
<keyword evidence="4 9" id="KW-0863">Zinc-finger</keyword>
<dbReference type="OrthoDB" id="1903104at2759"/>
<dbReference type="PANTHER" id="PTHR45888">
    <property type="entry name" value="HL01030P-RELATED"/>
    <property type="match status" value="1"/>
</dbReference>
<dbReference type="InterPro" id="IPR011011">
    <property type="entry name" value="Znf_FYVE_PHD"/>
</dbReference>
<reference evidence="11" key="2">
    <citation type="submission" date="2014-03" db="EMBL/GenBank/DDBJ databases">
        <title>The whipworm genome and dual-species transcriptomics of an intimate host-pathogen interaction.</title>
        <authorList>
            <person name="Foth B.J."/>
            <person name="Tsai I.J."/>
            <person name="Reid A.J."/>
            <person name="Bancroft A.J."/>
            <person name="Nichol S."/>
            <person name="Tracey A."/>
            <person name="Holroyd N."/>
            <person name="Cotton J.A."/>
            <person name="Stanley E.J."/>
            <person name="Zarowiecki M."/>
            <person name="Liu J.Z."/>
            <person name="Huckvale T."/>
            <person name="Cooper P.J."/>
            <person name="Grencis R.K."/>
            <person name="Berriman M."/>
        </authorList>
    </citation>
    <scope>NUCLEOTIDE SEQUENCE [LARGE SCALE GENOMIC DNA]</scope>
</reference>
<dbReference type="STRING" id="36087.A0A077Z5Q6"/>
<dbReference type="PANTHER" id="PTHR45888:SF4">
    <property type="entry name" value="PHD FINGER PROTEIN 10"/>
    <property type="match status" value="1"/>
</dbReference>
<keyword evidence="8" id="KW-0539">Nucleus</keyword>
<evidence type="ECO:0000256" key="2">
    <source>
        <dbReference type="ARBA" id="ARBA00022723"/>
    </source>
</evidence>
<proteinExistence type="predicted"/>
<evidence type="ECO:0000259" key="10">
    <source>
        <dbReference type="PROSITE" id="PS50016"/>
    </source>
</evidence>
<organism evidence="11 12">
    <name type="scientific">Trichuris trichiura</name>
    <name type="common">Whipworm</name>
    <name type="synonym">Trichocephalus trichiurus</name>
    <dbReference type="NCBI Taxonomy" id="36087"/>
    <lineage>
        <taxon>Eukaryota</taxon>
        <taxon>Metazoa</taxon>
        <taxon>Ecdysozoa</taxon>
        <taxon>Nematoda</taxon>
        <taxon>Enoplea</taxon>
        <taxon>Dorylaimia</taxon>
        <taxon>Trichinellida</taxon>
        <taxon>Trichuridae</taxon>
        <taxon>Trichuris</taxon>
    </lineage>
</organism>
<feature type="domain" description="PHD-type" evidence="10">
    <location>
        <begin position="139"/>
        <end position="187"/>
    </location>
</feature>
<evidence type="ECO:0000256" key="5">
    <source>
        <dbReference type="ARBA" id="ARBA00022833"/>
    </source>
</evidence>
<dbReference type="SMART" id="SM00249">
    <property type="entry name" value="PHD"/>
    <property type="match status" value="1"/>
</dbReference>
<comment type="subcellular location">
    <subcellularLocation>
        <location evidence="1">Nucleus</location>
    </subcellularLocation>
</comment>